<comment type="function">
    <text evidence="2">Pyridoxal 5'-phosphate (PLP)-binding protein, which is involved in PLP homeostasis.</text>
</comment>
<evidence type="ECO:0000256" key="3">
    <source>
        <dbReference type="RuleBase" id="RU004514"/>
    </source>
</evidence>
<accession>A0ABX5FDQ9</accession>
<evidence type="ECO:0000313" key="6">
    <source>
        <dbReference type="Proteomes" id="UP000242660"/>
    </source>
</evidence>
<dbReference type="SUPFAM" id="SSF51419">
    <property type="entry name" value="PLP-binding barrel"/>
    <property type="match status" value="1"/>
</dbReference>
<evidence type="ECO:0000259" key="4">
    <source>
        <dbReference type="Pfam" id="PF01168"/>
    </source>
</evidence>
<dbReference type="PANTHER" id="PTHR10146:SF14">
    <property type="entry name" value="PYRIDOXAL PHOSPHATE HOMEOSTASIS PROTEIN"/>
    <property type="match status" value="1"/>
</dbReference>
<comment type="caution">
    <text evidence="5">The sequence shown here is derived from an EMBL/GenBank/DDBJ whole genome shotgun (WGS) entry which is preliminary data.</text>
</comment>
<protein>
    <recommendedName>
        <fullName evidence="2">Pyridoxal phosphate homeostasis protein</fullName>
        <shortName evidence="2">PLP homeostasis protein</shortName>
    </recommendedName>
</protein>
<feature type="modified residue" description="N6-(pyridoxal phosphate)lysine" evidence="2">
    <location>
        <position position="37"/>
    </location>
</feature>
<dbReference type="CDD" id="cd06824">
    <property type="entry name" value="PLPDE_III_Yggs_like"/>
    <property type="match status" value="1"/>
</dbReference>
<dbReference type="InterPro" id="IPR011078">
    <property type="entry name" value="PyrdxlP_homeostasis"/>
</dbReference>
<evidence type="ECO:0000256" key="2">
    <source>
        <dbReference type="HAMAP-Rule" id="MF_02087"/>
    </source>
</evidence>
<dbReference type="Gene3D" id="3.20.20.10">
    <property type="entry name" value="Alanine racemase"/>
    <property type="match status" value="1"/>
</dbReference>
<reference evidence="5 6" key="1">
    <citation type="journal article" date="2017" name="Front. Microbiol.">
        <title>Genome of Ca. Pandoraea novymonadis, an Endosymbiotic Bacterium of the Trypanosomatid Novymonas esmeraldas.</title>
        <authorList>
            <person name="Kostygov A.Y."/>
            <person name="Butenko A."/>
            <person name="Nenarokova A."/>
            <person name="Tashyreva D."/>
            <person name="Flegontov P."/>
            <person name="Lukes J."/>
            <person name="Yurchenko V."/>
        </authorList>
    </citation>
    <scope>NUCLEOTIDE SEQUENCE [LARGE SCALE GENOMIC DNA]</scope>
    <source>
        <strain evidence="5 6">E262</strain>
    </source>
</reference>
<organism evidence="5 6">
    <name type="scientific">Candidatus Pandoraea novymonadis</name>
    <dbReference type="NCBI Taxonomy" id="1808959"/>
    <lineage>
        <taxon>Bacteria</taxon>
        <taxon>Pseudomonadati</taxon>
        <taxon>Pseudomonadota</taxon>
        <taxon>Betaproteobacteria</taxon>
        <taxon>Burkholderiales</taxon>
        <taxon>Burkholderiaceae</taxon>
        <taxon>Pandoraea</taxon>
    </lineage>
</organism>
<evidence type="ECO:0000256" key="1">
    <source>
        <dbReference type="ARBA" id="ARBA00022898"/>
    </source>
</evidence>
<dbReference type="PROSITE" id="PS01211">
    <property type="entry name" value="UPF0001"/>
    <property type="match status" value="1"/>
</dbReference>
<proteinExistence type="inferred from homology"/>
<feature type="domain" description="Alanine racemase N-terminal" evidence="4">
    <location>
        <begin position="26"/>
        <end position="235"/>
    </location>
</feature>
<dbReference type="Proteomes" id="UP000242660">
    <property type="component" value="Unassembled WGS sequence"/>
</dbReference>
<keyword evidence="6" id="KW-1185">Reference proteome</keyword>
<dbReference type="PIRSF" id="PIRSF004848">
    <property type="entry name" value="YBL036c_PLPDEIII"/>
    <property type="match status" value="1"/>
</dbReference>
<name>A0ABX5FDQ9_9BURK</name>
<dbReference type="PANTHER" id="PTHR10146">
    <property type="entry name" value="PROLINE SYNTHETASE CO-TRANSCRIBED BACTERIAL HOMOLOG PROTEIN"/>
    <property type="match status" value="1"/>
</dbReference>
<dbReference type="Pfam" id="PF01168">
    <property type="entry name" value="Ala_racemase_N"/>
    <property type="match status" value="1"/>
</dbReference>
<dbReference type="InterPro" id="IPR029066">
    <property type="entry name" value="PLP-binding_barrel"/>
</dbReference>
<gene>
    <name evidence="5" type="ORF">BZL35_00086</name>
</gene>
<dbReference type="RefSeq" id="WP_106181764.1">
    <property type="nucleotide sequence ID" value="NZ_MUHY01000001.1"/>
</dbReference>
<dbReference type="HAMAP" id="MF_02087">
    <property type="entry name" value="PLP_homeostasis"/>
    <property type="match status" value="1"/>
</dbReference>
<sequence length="236" mass="25916">MPPVIAENLDIVISRIHAAATAAGRQPKDVHLLAVSKNCSSDTIRKAVVAGQQSFGENYVKEALEKMTELANTTYNENTQKRLIWHFIGPLQTNKTKLVATNFDWVHSVDRLKTAERLSLQRPAYLPPLQVCLQVNISGETSKSGTMPEDVQILAKTVASLPNIQLRGLMTIPKATTDPIAQRCEFATLRMLYERLNTYGLALDTLSMGMSHDLETAIAEGATIVRVGTAIFGARN</sequence>
<keyword evidence="1 2" id="KW-0663">Pyridoxal phosphate</keyword>
<dbReference type="InterPro" id="IPR001608">
    <property type="entry name" value="Ala_racemase_N"/>
</dbReference>
<dbReference type="NCBIfam" id="TIGR00044">
    <property type="entry name" value="YggS family pyridoxal phosphate-dependent enzyme"/>
    <property type="match status" value="1"/>
</dbReference>
<evidence type="ECO:0000313" key="5">
    <source>
        <dbReference type="EMBL" id="PSB91869.1"/>
    </source>
</evidence>
<dbReference type="EMBL" id="MUHY01000001">
    <property type="protein sequence ID" value="PSB91869.1"/>
    <property type="molecule type" value="Genomic_DNA"/>
</dbReference>
<comment type="similarity">
    <text evidence="2 3">Belongs to the pyridoxal phosphate-binding protein YggS/PROSC family.</text>
</comment>